<dbReference type="AlphaFoldDB" id="A0A0A8H9A4"/>
<name>A0A0A8H9A4_9BACT</name>
<evidence type="ECO:0000313" key="1">
    <source>
        <dbReference type="EMBL" id="AJC90666.1"/>
    </source>
</evidence>
<gene>
    <name evidence="1" type="ORF">CSUB8521_0823</name>
</gene>
<evidence type="ECO:0008006" key="3">
    <source>
        <dbReference type="Google" id="ProtNLM"/>
    </source>
</evidence>
<organism evidence="1 2">
    <name type="scientific">Campylobacter subantarcticus LMG 24374</name>
    <dbReference type="NCBI Taxonomy" id="1388751"/>
    <lineage>
        <taxon>Bacteria</taxon>
        <taxon>Pseudomonadati</taxon>
        <taxon>Campylobacterota</taxon>
        <taxon>Epsilonproteobacteria</taxon>
        <taxon>Campylobacterales</taxon>
        <taxon>Campylobacteraceae</taxon>
        <taxon>Campylobacter</taxon>
    </lineage>
</organism>
<dbReference type="KEGG" id="csm:CSUB8521_0823"/>
<dbReference type="HOGENOM" id="CLU_134899_0_0_7"/>
<dbReference type="Proteomes" id="UP000031135">
    <property type="component" value="Chromosome"/>
</dbReference>
<reference evidence="1 2" key="1">
    <citation type="journal article" date="2014" name="Genome Biol. Evol.">
        <title>Comparative Genomics of the Campylobacter lari Group.</title>
        <authorList>
            <person name="Miller W.G."/>
            <person name="Yee E."/>
            <person name="Chapman M.H."/>
            <person name="Smith T.P."/>
            <person name="Bono J.L."/>
            <person name="Huynh S."/>
            <person name="Parker C.T."/>
            <person name="Vandamme P."/>
            <person name="Luong K."/>
            <person name="Korlach J."/>
        </authorList>
    </citation>
    <scope>NUCLEOTIDE SEQUENCE [LARGE SCALE GENOMIC DNA]</scope>
    <source>
        <strain evidence="1 2">LMG 24374</strain>
    </source>
</reference>
<protein>
    <recommendedName>
        <fullName evidence="3">Exporting protein</fullName>
    </recommendedName>
</protein>
<dbReference type="EMBL" id="CP007772">
    <property type="protein sequence ID" value="AJC90666.1"/>
    <property type="molecule type" value="Genomic_DNA"/>
</dbReference>
<sequence>MILRWFLWIFLFSSLLKAEVFFDYTYQFILSKDEKASVRIKEIDYPDEIYHFDFSWTLFDQTNIIVYSKYKKYPRQFVMSLRRNLNWVVQTLAPDYKNPHIDRARLILEFSDFKKREAIFTIYIEDRDKRLEVEFLDPRKASLNQN</sequence>
<evidence type="ECO:0000313" key="2">
    <source>
        <dbReference type="Proteomes" id="UP000031135"/>
    </source>
</evidence>
<accession>A0A0A8H9A4</accession>
<proteinExistence type="predicted"/>